<dbReference type="RefSeq" id="WP_207861571.1">
    <property type="nucleotide sequence ID" value="NZ_JAFREP010000025.1"/>
</dbReference>
<dbReference type="InterPro" id="IPR033671">
    <property type="entry name" value="TrmH"/>
</dbReference>
<evidence type="ECO:0000256" key="1">
    <source>
        <dbReference type="ARBA" id="ARBA00022555"/>
    </source>
</evidence>
<dbReference type="PANTHER" id="PTHR43453:SF1">
    <property type="entry name" value="TRNA_RRNA METHYLTRANSFERASE SPOU TYPE DOMAIN-CONTAINING PROTEIN"/>
    <property type="match status" value="1"/>
</dbReference>
<dbReference type="PANTHER" id="PTHR43453">
    <property type="entry name" value="RRNA METHYLASE-LIKE"/>
    <property type="match status" value="1"/>
</dbReference>
<dbReference type="Proteomes" id="UP000664417">
    <property type="component" value="Unassembled WGS sequence"/>
</dbReference>
<dbReference type="Gene3D" id="3.40.1280.10">
    <property type="match status" value="1"/>
</dbReference>
<dbReference type="GO" id="GO:0002938">
    <property type="term" value="P:tRNA guanine ribose methylation"/>
    <property type="evidence" value="ECO:0007669"/>
    <property type="project" value="UniProtKB-UniRule"/>
</dbReference>
<feature type="binding site" evidence="7">
    <location>
        <position position="175"/>
    </location>
    <ligand>
        <name>S-adenosyl-L-methionine</name>
        <dbReference type="ChEBI" id="CHEBI:59789"/>
    </ligand>
</feature>
<dbReference type="CDD" id="cd18092">
    <property type="entry name" value="SpoU-like_TrmH"/>
    <property type="match status" value="1"/>
</dbReference>
<dbReference type="Pfam" id="PF00588">
    <property type="entry name" value="SpoU_methylase"/>
    <property type="match status" value="1"/>
</dbReference>
<comment type="similarity">
    <text evidence="7">Belongs to the class IV-like SAM-binding methyltransferase superfamily. RNA methyltransferase TrmH family.</text>
</comment>
<name>A0A8J7U6M6_9BACT</name>
<comment type="catalytic activity">
    <reaction evidence="7">
        <text>guanosine(18) in tRNA + S-adenosyl-L-methionine = 2'-O-methylguanosine(18) in tRNA + S-adenosyl-L-homocysteine + H(+)</text>
        <dbReference type="Rhea" id="RHEA:20077"/>
        <dbReference type="Rhea" id="RHEA-COMP:10190"/>
        <dbReference type="Rhea" id="RHEA-COMP:10192"/>
        <dbReference type="ChEBI" id="CHEBI:15378"/>
        <dbReference type="ChEBI" id="CHEBI:57856"/>
        <dbReference type="ChEBI" id="CHEBI:59789"/>
        <dbReference type="ChEBI" id="CHEBI:74269"/>
        <dbReference type="ChEBI" id="CHEBI:74445"/>
        <dbReference type="EC" id="2.1.1.34"/>
    </reaction>
</comment>
<keyword evidence="4 7" id="KW-0949">S-adenosyl-L-methionine</keyword>
<dbReference type="HAMAP" id="MF_02060">
    <property type="entry name" value="tRNA_methyltr_TrmH"/>
    <property type="match status" value="1"/>
</dbReference>
<sequence>MTCLFDPDLLFPKVFPMQRLDLVAELTDYFAGFISENKKNLFQQAAAERTRHVTVVMEDIADPHDASAVIRSCECYGVQDFHVITRRRKFTVAPGVAVGASKWVDLYKHAEQDDASPCLTELKKAGYRVVGLSTRPDAIPLDAVDLDQKTALVFGSEDLGLSDCVHASLDATATLPVLGMGRKFNLSVAAALCLYTISARLRATNIPWRLTEAQRTVLLLSWYAKIPKRRHYLTERFLNDRGLSWTDLTACLPENVSTILQHNGRWR</sequence>
<evidence type="ECO:0000256" key="2">
    <source>
        <dbReference type="ARBA" id="ARBA00022603"/>
    </source>
</evidence>
<keyword evidence="5 7" id="KW-0819">tRNA processing</keyword>
<comment type="caution">
    <text evidence="9">The sequence shown here is derived from an EMBL/GenBank/DDBJ whole genome shotgun (WGS) entry which is preliminary data.</text>
</comment>
<keyword evidence="3 7" id="KW-0808">Transferase</keyword>
<dbReference type="GO" id="GO:0141100">
    <property type="term" value="F:tRNA (guanine(18)-2'-O)-methyltransferase activity"/>
    <property type="evidence" value="ECO:0007669"/>
    <property type="project" value="UniProtKB-UniRule"/>
</dbReference>
<keyword evidence="1 7" id="KW-0820">tRNA-binding</keyword>
<accession>A0A8J7U6M6</accession>
<evidence type="ECO:0000256" key="7">
    <source>
        <dbReference type="HAMAP-Rule" id="MF_02060"/>
    </source>
</evidence>
<reference evidence="9" key="1">
    <citation type="submission" date="2021-03" db="EMBL/GenBank/DDBJ databases">
        <authorList>
            <person name="Wang G."/>
        </authorList>
    </citation>
    <scope>NUCLEOTIDE SEQUENCE</scope>
    <source>
        <strain evidence="9">KCTC 12899</strain>
    </source>
</reference>
<dbReference type="SUPFAM" id="SSF75217">
    <property type="entry name" value="alpha/beta knot"/>
    <property type="match status" value="1"/>
</dbReference>
<dbReference type="EC" id="2.1.1.34" evidence="7"/>
<evidence type="ECO:0000256" key="3">
    <source>
        <dbReference type="ARBA" id="ARBA00022679"/>
    </source>
</evidence>
<evidence type="ECO:0000256" key="5">
    <source>
        <dbReference type="ARBA" id="ARBA00022694"/>
    </source>
</evidence>
<keyword evidence="6 7" id="KW-0694">RNA-binding</keyword>
<keyword evidence="2 7" id="KW-0489">Methyltransferase</keyword>
<evidence type="ECO:0000313" key="9">
    <source>
        <dbReference type="EMBL" id="MBO1321598.1"/>
    </source>
</evidence>
<protein>
    <recommendedName>
        <fullName evidence="7">tRNA (guanosine(18)-2'-O)-methyltransferase</fullName>
        <ecNumber evidence="7">2.1.1.34</ecNumber>
    </recommendedName>
    <alternativeName>
        <fullName evidence="7">tRNA [Gm18] methyltransferase</fullName>
    </alternativeName>
</protein>
<dbReference type="InterPro" id="IPR029026">
    <property type="entry name" value="tRNA_m1G_MTases_N"/>
</dbReference>
<feature type="domain" description="tRNA/rRNA methyltransferase SpoU type" evidence="8">
    <location>
        <begin position="53"/>
        <end position="195"/>
    </location>
</feature>
<dbReference type="EMBL" id="JAFREP010000025">
    <property type="protein sequence ID" value="MBO1321598.1"/>
    <property type="molecule type" value="Genomic_DNA"/>
</dbReference>
<evidence type="ECO:0000259" key="8">
    <source>
        <dbReference type="Pfam" id="PF00588"/>
    </source>
</evidence>
<evidence type="ECO:0000313" key="10">
    <source>
        <dbReference type="Proteomes" id="UP000664417"/>
    </source>
</evidence>
<comment type="caution">
    <text evidence="7">Lacks conserved residue(s) required for the propagation of feature annotation.</text>
</comment>
<evidence type="ECO:0000256" key="6">
    <source>
        <dbReference type="ARBA" id="ARBA00022884"/>
    </source>
</evidence>
<gene>
    <name evidence="7" type="primary">trmH</name>
    <name evidence="9" type="ORF">J3U88_24180</name>
</gene>
<dbReference type="GO" id="GO:0000049">
    <property type="term" value="F:tRNA binding"/>
    <property type="evidence" value="ECO:0007669"/>
    <property type="project" value="UniProtKB-UniRule"/>
</dbReference>
<keyword evidence="10" id="KW-1185">Reference proteome</keyword>
<dbReference type="InterPro" id="IPR001537">
    <property type="entry name" value="SpoU_MeTrfase"/>
</dbReference>
<comment type="function">
    <text evidence="7">Catalyzes the 2'-O methylation of guanosine at position 18 in tRNA.</text>
</comment>
<dbReference type="InterPro" id="IPR029028">
    <property type="entry name" value="Alpha/beta_knot_MTases"/>
</dbReference>
<dbReference type="AlphaFoldDB" id="A0A8J7U6M6"/>
<evidence type="ECO:0000256" key="4">
    <source>
        <dbReference type="ARBA" id="ARBA00022691"/>
    </source>
</evidence>
<organism evidence="9 10">
    <name type="scientific">Acanthopleuribacter pedis</name>
    <dbReference type="NCBI Taxonomy" id="442870"/>
    <lineage>
        <taxon>Bacteria</taxon>
        <taxon>Pseudomonadati</taxon>
        <taxon>Acidobacteriota</taxon>
        <taxon>Holophagae</taxon>
        <taxon>Acanthopleuribacterales</taxon>
        <taxon>Acanthopleuribacteraceae</taxon>
        <taxon>Acanthopleuribacter</taxon>
    </lineage>
</organism>
<proteinExistence type="inferred from homology"/>